<reference evidence="1 2" key="1">
    <citation type="submission" date="2014-04" db="EMBL/GenBank/DDBJ databases">
        <authorList>
            <consortium name="DOE Joint Genome Institute"/>
            <person name="Kuo A."/>
            <person name="Kohler A."/>
            <person name="Jargeat P."/>
            <person name="Nagy L.G."/>
            <person name="Floudas D."/>
            <person name="Copeland A."/>
            <person name="Barry K.W."/>
            <person name="Cichocki N."/>
            <person name="Veneault-Fourrey C."/>
            <person name="LaButti K."/>
            <person name="Lindquist E.A."/>
            <person name="Lipzen A."/>
            <person name="Lundell T."/>
            <person name="Morin E."/>
            <person name="Murat C."/>
            <person name="Sun H."/>
            <person name="Tunlid A."/>
            <person name="Henrissat B."/>
            <person name="Grigoriev I.V."/>
            <person name="Hibbett D.S."/>
            <person name="Martin F."/>
            <person name="Nordberg H.P."/>
            <person name="Cantor M.N."/>
            <person name="Hua S.X."/>
        </authorList>
    </citation>
    <scope>NUCLEOTIDE SEQUENCE [LARGE SCALE GENOMIC DNA]</scope>
    <source>
        <strain evidence="1 2">Ve08.2h10</strain>
    </source>
</reference>
<keyword evidence="2" id="KW-1185">Reference proteome</keyword>
<dbReference type="InParanoid" id="A0A0D0DSA3"/>
<accession>A0A0D0DSA3</accession>
<proteinExistence type="predicted"/>
<reference evidence="2" key="2">
    <citation type="submission" date="2015-01" db="EMBL/GenBank/DDBJ databases">
        <title>Evolutionary Origins and Diversification of the Mycorrhizal Mutualists.</title>
        <authorList>
            <consortium name="DOE Joint Genome Institute"/>
            <consortium name="Mycorrhizal Genomics Consortium"/>
            <person name="Kohler A."/>
            <person name="Kuo A."/>
            <person name="Nagy L.G."/>
            <person name="Floudas D."/>
            <person name="Copeland A."/>
            <person name="Barry K.W."/>
            <person name="Cichocki N."/>
            <person name="Veneault-Fourrey C."/>
            <person name="LaButti K."/>
            <person name="Lindquist E.A."/>
            <person name="Lipzen A."/>
            <person name="Lundell T."/>
            <person name="Morin E."/>
            <person name="Murat C."/>
            <person name="Riley R."/>
            <person name="Ohm R."/>
            <person name="Sun H."/>
            <person name="Tunlid A."/>
            <person name="Henrissat B."/>
            <person name="Grigoriev I.V."/>
            <person name="Hibbett D.S."/>
            <person name="Martin F."/>
        </authorList>
    </citation>
    <scope>NUCLEOTIDE SEQUENCE [LARGE SCALE GENOMIC DNA]</scope>
    <source>
        <strain evidence="2">Ve08.2h10</strain>
    </source>
</reference>
<evidence type="ECO:0000313" key="2">
    <source>
        <dbReference type="Proteomes" id="UP000054538"/>
    </source>
</evidence>
<evidence type="ECO:0000313" key="1">
    <source>
        <dbReference type="EMBL" id="KIK90906.1"/>
    </source>
</evidence>
<dbReference type="AlphaFoldDB" id="A0A0D0DSA3"/>
<dbReference type="HOGENOM" id="CLU_2334277_0_0_1"/>
<dbReference type="Proteomes" id="UP000054538">
    <property type="component" value="Unassembled WGS sequence"/>
</dbReference>
<protein>
    <submittedName>
        <fullName evidence="1">Uncharacterized protein</fullName>
    </submittedName>
</protein>
<sequence length="98" mass="11087">MDDVHYLYVLFYYPKYDHRTPLARTPLASPGLAELAAFSPRPHLPSSLPASGRLPLASSAIHHLARLRHDRRTLLEVCRPRPPRRRSGCACRTANECT</sequence>
<gene>
    <name evidence="1" type="ORF">PAXRUDRAFT_658283</name>
</gene>
<dbReference type="EMBL" id="KN825454">
    <property type="protein sequence ID" value="KIK90906.1"/>
    <property type="molecule type" value="Genomic_DNA"/>
</dbReference>
<name>A0A0D0DSA3_9AGAM</name>
<organism evidence="1 2">
    <name type="scientific">Paxillus rubicundulus Ve08.2h10</name>
    <dbReference type="NCBI Taxonomy" id="930991"/>
    <lineage>
        <taxon>Eukaryota</taxon>
        <taxon>Fungi</taxon>
        <taxon>Dikarya</taxon>
        <taxon>Basidiomycota</taxon>
        <taxon>Agaricomycotina</taxon>
        <taxon>Agaricomycetes</taxon>
        <taxon>Agaricomycetidae</taxon>
        <taxon>Boletales</taxon>
        <taxon>Paxilineae</taxon>
        <taxon>Paxillaceae</taxon>
        <taxon>Paxillus</taxon>
    </lineage>
</organism>